<evidence type="ECO:0000256" key="4">
    <source>
        <dbReference type="ARBA" id="ARBA00022490"/>
    </source>
</evidence>
<dbReference type="GO" id="GO:0003723">
    <property type="term" value="F:RNA binding"/>
    <property type="evidence" value="ECO:0007669"/>
    <property type="project" value="UniProtKB-KW"/>
</dbReference>
<evidence type="ECO:0000313" key="8">
    <source>
        <dbReference type="EMBL" id="KAK1921017.1"/>
    </source>
</evidence>
<dbReference type="GO" id="GO:0003697">
    <property type="term" value="F:single-stranded DNA binding"/>
    <property type="evidence" value="ECO:0007669"/>
    <property type="project" value="InterPro"/>
</dbReference>
<keyword evidence="7" id="KW-0539">Nucleus</keyword>
<dbReference type="InterPro" id="IPR036081">
    <property type="entry name" value="Translin_sf"/>
</dbReference>
<dbReference type="EMBL" id="JAODAN010000012">
    <property type="protein sequence ID" value="KAK1921017.1"/>
    <property type="molecule type" value="Genomic_DNA"/>
</dbReference>
<keyword evidence="6" id="KW-0238">DNA-binding</keyword>
<accession>A0AAD9CRV4</accession>
<dbReference type="FunFam" id="1.20.58.200:FF:000002">
    <property type="entry name" value="Putative translin"/>
    <property type="match status" value="1"/>
</dbReference>
<organism evidence="8 9">
    <name type="scientific">Papiliotrema laurentii</name>
    <name type="common">Cryptococcus laurentii</name>
    <dbReference type="NCBI Taxonomy" id="5418"/>
    <lineage>
        <taxon>Eukaryota</taxon>
        <taxon>Fungi</taxon>
        <taxon>Dikarya</taxon>
        <taxon>Basidiomycota</taxon>
        <taxon>Agaricomycotina</taxon>
        <taxon>Tremellomycetes</taxon>
        <taxon>Tremellales</taxon>
        <taxon>Rhynchogastremaceae</taxon>
        <taxon>Papiliotrema</taxon>
    </lineage>
</organism>
<protein>
    <submittedName>
        <fullName evidence="8">Translin</fullName>
    </submittedName>
</protein>
<dbReference type="GO" id="GO:0043565">
    <property type="term" value="F:sequence-specific DNA binding"/>
    <property type="evidence" value="ECO:0007669"/>
    <property type="project" value="InterPro"/>
</dbReference>
<dbReference type="CDD" id="cd14819">
    <property type="entry name" value="Translin"/>
    <property type="match status" value="1"/>
</dbReference>
<dbReference type="Pfam" id="PF01997">
    <property type="entry name" value="Translin"/>
    <property type="match status" value="1"/>
</dbReference>
<dbReference type="GO" id="GO:0016070">
    <property type="term" value="P:RNA metabolic process"/>
    <property type="evidence" value="ECO:0007669"/>
    <property type="project" value="InterPro"/>
</dbReference>
<comment type="caution">
    <text evidence="8">The sequence shown here is derived from an EMBL/GenBank/DDBJ whole genome shotgun (WGS) entry which is preliminary data.</text>
</comment>
<dbReference type="Gene3D" id="1.20.58.190">
    <property type="entry name" value="Translin, domain 1"/>
    <property type="match status" value="1"/>
</dbReference>
<keyword evidence="5" id="KW-0694">RNA-binding</keyword>
<evidence type="ECO:0000256" key="7">
    <source>
        <dbReference type="ARBA" id="ARBA00023242"/>
    </source>
</evidence>
<dbReference type="PANTHER" id="PTHR10741">
    <property type="entry name" value="TRANSLIN AND TRANSLIN ASSOCIATED PROTEIN X"/>
    <property type="match status" value="1"/>
</dbReference>
<gene>
    <name evidence="8" type="ORF">DB88DRAFT_501913</name>
</gene>
<sequence length="229" mass="25260">MASSSRAQSVDEALTAVIASLEKEQDLKKSLKEALEPVDEVIRTATAEIHRLHSAPSSSHQDIAKRAIDSIAAGKGKWLEVAKFVPAGEYHRYSWALGPPLRSLVTIVVFARFILTDELTPSFAVSDLIGLEQEGAESLTLLAEDYLQGVISMVNELPRLSVNSVTAQNFELPVKIASFVNDIFASYSLLNLRNDALRRKFDSLKYDLKRCEDVVYDLTLRGLTKPPSA</sequence>
<dbReference type="InterPro" id="IPR016069">
    <property type="entry name" value="Translin_C"/>
</dbReference>
<dbReference type="SUPFAM" id="SSF74784">
    <property type="entry name" value="Translin"/>
    <property type="match status" value="1"/>
</dbReference>
<dbReference type="Gene3D" id="1.20.58.200">
    <property type="entry name" value="Translin, domain 2"/>
    <property type="match status" value="1"/>
</dbReference>
<comment type="similarity">
    <text evidence="3">Belongs to the translin family.</text>
</comment>
<keyword evidence="4" id="KW-0963">Cytoplasm</keyword>
<reference evidence="8" key="1">
    <citation type="submission" date="2023-02" db="EMBL/GenBank/DDBJ databases">
        <title>Identification and recombinant expression of a fungal hydrolase from Papiliotrema laurentii that hydrolyzes apple cutin and clears colloidal polyester polyurethane.</title>
        <authorList>
            <consortium name="DOE Joint Genome Institute"/>
            <person name="Roman V.A."/>
            <person name="Bojanowski C."/>
            <person name="Crable B.R."/>
            <person name="Wagner D.N."/>
            <person name="Hung C.S."/>
            <person name="Nadeau L.J."/>
            <person name="Schratz L."/>
            <person name="Haridas S."/>
            <person name="Pangilinan J."/>
            <person name="Lipzen A."/>
            <person name="Na H."/>
            <person name="Yan M."/>
            <person name="Ng V."/>
            <person name="Grigoriev I.V."/>
            <person name="Spatafora J.W."/>
            <person name="Barlow D."/>
            <person name="Biffinger J."/>
            <person name="Kelley-Loughnane N."/>
            <person name="Varaljay V.A."/>
            <person name="Crookes-Goodson W.J."/>
        </authorList>
    </citation>
    <scope>NUCLEOTIDE SEQUENCE</scope>
    <source>
        <strain evidence="8">5307AH</strain>
    </source>
</reference>
<evidence type="ECO:0000256" key="2">
    <source>
        <dbReference type="ARBA" id="ARBA00004496"/>
    </source>
</evidence>
<dbReference type="InterPro" id="IPR033956">
    <property type="entry name" value="Translin"/>
</dbReference>
<dbReference type="InterPro" id="IPR016068">
    <property type="entry name" value="Translin_N"/>
</dbReference>
<evidence type="ECO:0000313" key="9">
    <source>
        <dbReference type="Proteomes" id="UP001182556"/>
    </source>
</evidence>
<evidence type="ECO:0000256" key="3">
    <source>
        <dbReference type="ARBA" id="ARBA00005902"/>
    </source>
</evidence>
<dbReference type="GO" id="GO:0005634">
    <property type="term" value="C:nucleus"/>
    <property type="evidence" value="ECO:0007669"/>
    <property type="project" value="UniProtKB-SubCell"/>
</dbReference>
<dbReference type="Proteomes" id="UP001182556">
    <property type="component" value="Unassembled WGS sequence"/>
</dbReference>
<proteinExistence type="inferred from homology"/>
<dbReference type="AlphaFoldDB" id="A0AAD9CRV4"/>
<evidence type="ECO:0000256" key="5">
    <source>
        <dbReference type="ARBA" id="ARBA00022884"/>
    </source>
</evidence>
<evidence type="ECO:0000256" key="6">
    <source>
        <dbReference type="ARBA" id="ARBA00023125"/>
    </source>
</evidence>
<dbReference type="GO" id="GO:0005737">
    <property type="term" value="C:cytoplasm"/>
    <property type="evidence" value="ECO:0007669"/>
    <property type="project" value="UniProtKB-SubCell"/>
</dbReference>
<keyword evidence="9" id="KW-1185">Reference proteome</keyword>
<evidence type="ECO:0000256" key="1">
    <source>
        <dbReference type="ARBA" id="ARBA00004123"/>
    </source>
</evidence>
<name>A0AAD9CRV4_PAPLA</name>
<dbReference type="InterPro" id="IPR002848">
    <property type="entry name" value="Translin_fam"/>
</dbReference>
<comment type="subcellular location">
    <subcellularLocation>
        <location evidence="2">Cytoplasm</location>
    </subcellularLocation>
    <subcellularLocation>
        <location evidence="1">Nucleus</location>
    </subcellularLocation>
</comment>